<evidence type="ECO:0000259" key="8">
    <source>
        <dbReference type="Pfam" id="PF01171"/>
    </source>
</evidence>
<evidence type="ECO:0000256" key="3">
    <source>
        <dbReference type="ARBA" id="ARBA00022694"/>
    </source>
</evidence>
<evidence type="ECO:0000256" key="4">
    <source>
        <dbReference type="ARBA" id="ARBA00022741"/>
    </source>
</evidence>
<dbReference type="GO" id="GO:0006400">
    <property type="term" value="P:tRNA modification"/>
    <property type="evidence" value="ECO:0007669"/>
    <property type="project" value="UniProtKB-UniRule"/>
</dbReference>
<keyword evidence="2 7" id="KW-0436">Ligase</keyword>
<dbReference type="NCBIfam" id="TIGR02432">
    <property type="entry name" value="lysidine_TilS_N"/>
    <property type="match status" value="1"/>
</dbReference>
<comment type="subcellular location">
    <subcellularLocation>
        <location evidence="7">Cytoplasm</location>
    </subcellularLocation>
</comment>
<proteinExistence type="inferred from homology"/>
<evidence type="ECO:0000256" key="5">
    <source>
        <dbReference type="ARBA" id="ARBA00022840"/>
    </source>
</evidence>
<dbReference type="InterPro" id="IPR014729">
    <property type="entry name" value="Rossmann-like_a/b/a_fold"/>
</dbReference>
<keyword evidence="4 7" id="KW-0547">Nucleotide-binding</keyword>
<evidence type="ECO:0000256" key="7">
    <source>
        <dbReference type="HAMAP-Rule" id="MF_01161"/>
    </source>
</evidence>
<dbReference type="PANTHER" id="PTHR43033:SF1">
    <property type="entry name" value="TRNA(ILE)-LYSIDINE SYNTHASE-RELATED"/>
    <property type="match status" value="1"/>
</dbReference>
<evidence type="ECO:0000256" key="6">
    <source>
        <dbReference type="ARBA" id="ARBA00048539"/>
    </source>
</evidence>
<sequence>MAVSSSAPEREPVSAAIFKAIEALAARVSSQPLRLVLGCSGGVDSTVLLHALAEARGEFPLELRAVHVHHGLLVQADAWVEAVRSHCAALGVPLQVAYVRVQPDGKGLEAAARSARLRALAAVPGDALVLAQHRDDQAETVLFRLLRGSGVAGLAAMRQIAPAPLAGAAAPWWLRPFLDLPKETLIAWAQERGLSWVEDPSNMSADFTRNWLRGDILPRLETRLPGVRTVLARTAETMAEAQQGLDDLAALDDERVRHPQGGWDWAEFFRLPLHRQKNLVRWATLRLPALPPTQRRLEEGLRQAASHGGGVRRFPLGDAWLCARGERLWVEAAPQGCDAAWRCG</sequence>
<dbReference type="PANTHER" id="PTHR43033">
    <property type="entry name" value="TRNA(ILE)-LYSIDINE SYNTHASE-RELATED"/>
    <property type="match status" value="1"/>
</dbReference>
<keyword evidence="5 7" id="KW-0067">ATP-binding</keyword>
<dbReference type="EMBL" id="CYHH01000012">
    <property type="protein sequence ID" value="CUB07822.1"/>
    <property type="molecule type" value="Genomic_DNA"/>
</dbReference>
<protein>
    <recommendedName>
        <fullName evidence="7">tRNA(Ile)-lysidine synthase</fullName>
        <ecNumber evidence="7">6.3.4.19</ecNumber>
    </recommendedName>
    <alternativeName>
        <fullName evidence="7">tRNA(Ile)-2-lysyl-cytidine synthase</fullName>
    </alternativeName>
    <alternativeName>
        <fullName evidence="7">tRNA(Ile)-lysidine synthetase</fullName>
    </alternativeName>
</protein>
<comment type="domain">
    <text evidence="7">The N-terminal region contains the highly conserved SGGXDS motif, predicted to be a P-loop motif involved in ATP binding.</text>
</comment>
<dbReference type="SUPFAM" id="SSF82829">
    <property type="entry name" value="MesJ substrate recognition domain-like"/>
    <property type="match status" value="1"/>
</dbReference>
<evidence type="ECO:0000313" key="11">
    <source>
        <dbReference type="Proteomes" id="UP000182108"/>
    </source>
</evidence>
<feature type="domain" description="tRNA(Ile)-lysidine/2-thiocytidine synthase N-terminal" evidence="8">
    <location>
        <begin position="35"/>
        <end position="213"/>
    </location>
</feature>
<dbReference type="GO" id="GO:0032267">
    <property type="term" value="F:tRNA(Ile)-lysidine synthase activity"/>
    <property type="evidence" value="ECO:0007669"/>
    <property type="project" value="UniProtKB-EC"/>
</dbReference>
<dbReference type="Proteomes" id="UP000182108">
    <property type="component" value="Unassembled WGS sequence"/>
</dbReference>
<dbReference type="EC" id="6.3.4.19" evidence="7"/>
<evidence type="ECO:0000313" key="10">
    <source>
        <dbReference type="EMBL" id="CUB07822.1"/>
    </source>
</evidence>
<dbReference type="CDD" id="cd01992">
    <property type="entry name" value="TilS_N"/>
    <property type="match status" value="1"/>
</dbReference>
<dbReference type="Gene3D" id="3.40.50.620">
    <property type="entry name" value="HUPs"/>
    <property type="match status" value="1"/>
</dbReference>
<dbReference type="GO" id="GO:0005524">
    <property type="term" value="F:ATP binding"/>
    <property type="evidence" value="ECO:0007669"/>
    <property type="project" value="UniProtKB-UniRule"/>
</dbReference>
<keyword evidence="3 7" id="KW-0819">tRNA processing</keyword>
<keyword evidence="11" id="KW-1185">Reference proteome</keyword>
<dbReference type="InterPro" id="IPR012795">
    <property type="entry name" value="tRNA_Ile_lys_synt_N"/>
</dbReference>
<reference evidence="11" key="1">
    <citation type="submission" date="2015-08" db="EMBL/GenBank/DDBJ databases">
        <authorList>
            <person name="Babu N.S."/>
            <person name="Beckwith C.J."/>
            <person name="Beseler K.G."/>
            <person name="Brison A."/>
            <person name="Carone J.V."/>
            <person name="Caskin T.P."/>
            <person name="Diamond M."/>
            <person name="Durham M.E."/>
            <person name="Foxe J.M."/>
            <person name="Go M."/>
            <person name="Henderson B.A."/>
            <person name="Jones I.B."/>
            <person name="McGettigan J.A."/>
            <person name="Micheletti S.J."/>
            <person name="Nasrallah M.E."/>
            <person name="Ortiz D."/>
            <person name="Piller C.R."/>
            <person name="Privatt S.R."/>
            <person name="Schneider S.L."/>
            <person name="Sharp S."/>
            <person name="Smith T.C."/>
            <person name="Stanton J.D."/>
            <person name="Ullery H.E."/>
            <person name="Wilson R.J."/>
            <person name="Serrano M.G."/>
            <person name="Buck G."/>
            <person name="Lee V."/>
            <person name="Wang Y."/>
            <person name="Carvalho R."/>
            <person name="Voegtly L."/>
            <person name="Shi R."/>
            <person name="Duckworth R."/>
            <person name="Johnson A."/>
            <person name="Loviza R."/>
            <person name="Walstead R."/>
            <person name="Shah Z."/>
            <person name="Kiflezghi M."/>
            <person name="Wade K."/>
            <person name="Ball S.L."/>
            <person name="Bradley K.W."/>
            <person name="Asai D.J."/>
            <person name="Bowman C.A."/>
            <person name="Russell D.A."/>
            <person name="Pope W.H."/>
            <person name="Jacobs-Sera D."/>
            <person name="Hendrix R.W."/>
            <person name="Hatfull G.F."/>
        </authorList>
    </citation>
    <scope>NUCLEOTIDE SEQUENCE [LARGE SCALE GENOMIC DNA]</scope>
    <source>
        <strain evidence="11">JCM 19170</strain>
    </source>
</reference>
<keyword evidence="1 7" id="KW-0963">Cytoplasm</keyword>
<dbReference type="GO" id="GO:0005737">
    <property type="term" value="C:cytoplasm"/>
    <property type="evidence" value="ECO:0007669"/>
    <property type="project" value="UniProtKB-SubCell"/>
</dbReference>
<comment type="catalytic activity">
    <reaction evidence="6 7">
        <text>cytidine(34) in tRNA(Ile2) + L-lysine + ATP = lysidine(34) in tRNA(Ile2) + AMP + diphosphate + H(+)</text>
        <dbReference type="Rhea" id="RHEA:43744"/>
        <dbReference type="Rhea" id="RHEA-COMP:10625"/>
        <dbReference type="Rhea" id="RHEA-COMP:10670"/>
        <dbReference type="ChEBI" id="CHEBI:15378"/>
        <dbReference type="ChEBI" id="CHEBI:30616"/>
        <dbReference type="ChEBI" id="CHEBI:32551"/>
        <dbReference type="ChEBI" id="CHEBI:33019"/>
        <dbReference type="ChEBI" id="CHEBI:82748"/>
        <dbReference type="ChEBI" id="CHEBI:83665"/>
        <dbReference type="ChEBI" id="CHEBI:456215"/>
        <dbReference type="EC" id="6.3.4.19"/>
    </reaction>
</comment>
<dbReference type="InterPro" id="IPR012094">
    <property type="entry name" value="tRNA_Ile_lys_synt"/>
</dbReference>
<name>A0A0K6IWV5_9PROT</name>
<feature type="binding site" evidence="7">
    <location>
        <begin position="40"/>
        <end position="45"/>
    </location>
    <ligand>
        <name>ATP</name>
        <dbReference type="ChEBI" id="CHEBI:30616"/>
    </ligand>
</feature>
<dbReference type="InterPro" id="IPR011063">
    <property type="entry name" value="TilS/TtcA_N"/>
</dbReference>
<dbReference type="HAMAP" id="MF_01161">
    <property type="entry name" value="tRNA_Ile_lys_synt"/>
    <property type="match status" value="1"/>
</dbReference>
<comment type="similarity">
    <text evidence="7">Belongs to the tRNA(Ile)-lysidine synthase family.</text>
</comment>
<evidence type="ECO:0000259" key="9">
    <source>
        <dbReference type="Pfam" id="PF09179"/>
    </source>
</evidence>
<gene>
    <name evidence="7" type="primary">tilS</name>
    <name evidence="10" type="ORF">Ga0061068_11244</name>
</gene>
<evidence type="ECO:0000256" key="1">
    <source>
        <dbReference type="ARBA" id="ARBA00022490"/>
    </source>
</evidence>
<dbReference type="Pfam" id="PF09179">
    <property type="entry name" value="TilS"/>
    <property type="match status" value="1"/>
</dbReference>
<dbReference type="InterPro" id="IPR015262">
    <property type="entry name" value="tRNA_Ile_lys_synt_subst-bd"/>
</dbReference>
<comment type="function">
    <text evidence="7">Ligates lysine onto the cytidine present at position 34 of the AUA codon-specific tRNA(Ile) that contains the anticodon CAU, in an ATP-dependent manner. Cytidine is converted to lysidine, thus changing the amino acid specificity of the tRNA from methionine to isoleucine.</text>
</comment>
<dbReference type="Pfam" id="PF01171">
    <property type="entry name" value="ATP_bind_3"/>
    <property type="match status" value="1"/>
</dbReference>
<feature type="domain" description="tRNA(Ile)-lysidine synthase substrate-binding" evidence="9">
    <location>
        <begin position="266"/>
        <end position="329"/>
    </location>
</feature>
<dbReference type="OrthoDB" id="9807403at2"/>
<organism evidence="10 11">
    <name type="scientific">Tepidiphilus thermophilus</name>
    <dbReference type="NCBI Taxonomy" id="876478"/>
    <lineage>
        <taxon>Bacteria</taxon>
        <taxon>Pseudomonadati</taxon>
        <taxon>Pseudomonadota</taxon>
        <taxon>Hydrogenophilia</taxon>
        <taxon>Hydrogenophilales</taxon>
        <taxon>Hydrogenophilaceae</taxon>
        <taxon>Tepidiphilus</taxon>
    </lineage>
</organism>
<dbReference type="RefSeq" id="WP_055424092.1">
    <property type="nucleotide sequence ID" value="NZ_CYHH01000012.1"/>
</dbReference>
<dbReference type="SUPFAM" id="SSF52402">
    <property type="entry name" value="Adenine nucleotide alpha hydrolases-like"/>
    <property type="match status" value="1"/>
</dbReference>
<accession>A0A0K6IWV5</accession>
<evidence type="ECO:0000256" key="2">
    <source>
        <dbReference type="ARBA" id="ARBA00022598"/>
    </source>
</evidence>
<dbReference type="AlphaFoldDB" id="A0A0K6IWV5"/>